<accession>A0A1V4J0Z4</accession>
<evidence type="ECO:0000313" key="2">
    <source>
        <dbReference type="EMBL" id="OPJ65991.1"/>
    </source>
</evidence>
<evidence type="ECO:0000313" key="3">
    <source>
        <dbReference type="Proteomes" id="UP000190648"/>
    </source>
</evidence>
<feature type="region of interest" description="Disordered" evidence="1">
    <location>
        <begin position="1"/>
        <end position="62"/>
    </location>
</feature>
<proteinExistence type="predicted"/>
<gene>
    <name evidence="2" type="ORF">AV530_004386</name>
</gene>
<protein>
    <submittedName>
        <fullName evidence="2">Uncharacterized protein</fullName>
    </submittedName>
</protein>
<dbReference type="AlphaFoldDB" id="A0A1V4J0Z4"/>
<organism evidence="2 3">
    <name type="scientific">Patagioenas fasciata monilis</name>
    <dbReference type="NCBI Taxonomy" id="372326"/>
    <lineage>
        <taxon>Eukaryota</taxon>
        <taxon>Metazoa</taxon>
        <taxon>Chordata</taxon>
        <taxon>Craniata</taxon>
        <taxon>Vertebrata</taxon>
        <taxon>Euteleostomi</taxon>
        <taxon>Archelosauria</taxon>
        <taxon>Archosauria</taxon>
        <taxon>Dinosauria</taxon>
        <taxon>Saurischia</taxon>
        <taxon>Theropoda</taxon>
        <taxon>Coelurosauria</taxon>
        <taxon>Aves</taxon>
        <taxon>Neognathae</taxon>
        <taxon>Neoaves</taxon>
        <taxon>Columbimorphae</taxon>
        <taxon>Columbiformes</taxon>
        <taxon>Columbidae</taxon>
        <taxon>Patagioenas</taxon>
    </lineage>
</organism>
<evidence type="ECO:0000256" key="1">
    <source>
        <dbReference type="SAM" id="MobiDB-lite"/>
    </source>
</evidence>
<comment type="caution">
    <text evidence="2">The sequence shown here is derived from an EMBL/GenBank/DDBJ whole genome shotgun (WGS) entry which is preliminary data.</text>
</comment>
<dbReference type="EMBL" id="LSYS01009631">
    <property type="protein sequence ID" value="OPJ65991.1"/>
    <property type="molecule type" value="Genomic_DNA"/>
</dbReference>
<feature type="compositionally biased region" description="Low complexity" evidence="1">
    <location>
        <begin position="48"/>
        <end position="58"/>
    </location>
</feature>
<sequence>MWSRRHVSRRPRPRAAGEGRGLRLPHPAWAARRRGAGPSVTPHTPDQWGRGAARWAGPGLAGGDVRAVRGNLQRVRRGGQSGAAAVVKDETPFASCWKQEKDLKEDALKRHTSKTTSLAPYSVGEEEN</sequence>
<keyword evidence="3" id="KW-1185">Reference proteome</keyword>
<feature type="region of interest" description="Disordered" evidence="1">
    <location>
        <begin position="105"/>
        <end position="128"/>
    </location>
</feature>
<reference evidence="2 3" key="1">
    <citation type="submission" date="2016-02" db="EMBL/GenBank/DDBJ databases">
        <title>Band-tailed pigeon sequencing and assembly.</title>
        <authorList>
            <person name="Soares A.E."/>
            <person name="Novak B.J."/>
            <person name="Rice E.S."/>
            <person name="O'Connell B."/>
            <person name="Chang D."/>
            <person name="Weber S."/>
            <person name="Shapiro B."/>
        </authorList>
    </citation>
    <scope>NUCLEOTIDE SEQUENCE [LARGE SCALE GENOMIC DNA]</scope>
    <source>
        <strain evidence="2">BTP2013</strain>
        <tissue evidence="2">Blood</tissue>
    </source>
</reference>
<feature type="compositionally biased region" description="Basic residues" evidence="1">
    <location>
        <begin position="1"/>
        <end position="13"/>
    </location>
</feature>
<dbReference type="Proteomes" id="UP000190648">
    <property type="component" value="Unassembled WGS sequence"/>
</dbReference>
<name>A0A1V4J0Z4_PATFA</name>